<dbReference type="CDD" id="cd00200">
    <property type="entry name" value="WD40"/>
    <property type="match status" value="1"/>
</dbReference>
<dbReference type="InterPro" id="IPR015943">
    <property type="entry name" value="WD40/YVTN_repeat-like_dom_sf"/>
</dbReference>
<dbReference type="PANTHER" id="PTHR14604:SF3">
    <property type="entry name" value="SPERM-ASSOCIATED ANTIGEN 16 PROTEIN"/>
    <property type="match status" value="1"/>
</dbReference>
<reference evidence="5 6" key="1">
    <citation type="submission" date="2019-07" db="EMBL/GenBank/DDBJ databases">
        <title>Genomes of Cafeteria roenbergensis.</title>
        <authorList>
            <person name="Fischer M.G."/>
            <person name="Hackl T."/>
            <person name="Roman M."/>
        </authorList>
    </citation>
    <scope>NUCLEOTIDE SEQUENCE [LARGE SCALE GENOMIC DNA]</scope>
    <source>
        <strain evidence="5 6">E4-10P</strain>
    </source>
</reference>
<dbReference type="PROSITE" id="PS00678">
    <property type="entry name" value="WD_REPEATS_1"/>
    <property type="match status" value="4"/>
</dbReference>
<dbReference type="AlphaFoldDB" id="A0A5A8EFY4"/>
<dbReference type="PROSITE" id="PS50082">
    <property type="entry name" value="WD_REPEATS_2"/>
    <property type="match status" value="6"/>
</dbReference>
<feature type="repeat" description="WD" evidence="3">
    <location>
        <begin position="425"/>
        <end position="466"/>
    </location>
</feature>
<dbReference type="PANTHER" id="PTHR14604">
    <property type="entry name" value="WD40 REPEAT PF20"/>
    <property type="match status" value="1"/>
</dbReference>
<evidence type="ECO:0000313" key="6">
    <source>
        <dbReference type="Proteomes" id="UP000322899"/>
    </source>
</evidence>
<evidence type="ECO:0000256" key="3">
    <source>
        <dbReference type="PROSITE-ProRule" id="PRU00221"/>
    </source>
</evidence>
<dbReference type="InterPro" id="IPR019775">
    <property type="entry name" value="WD40_repeat_CS"/>
</dbReference>
<feature type="compositionally biased region" description="Low complexity" evidence="4">
    <location>
        <begin position="92"/>
        <end position="108"/>
    </location>
</feature>
<gene>
    <name evidence="5" type="ORF">FNF27_01615</name>
</gene>
<accession>A0A5A8EFY4</accession>
<dbReference type="EMBL" id="VLTO01000006">
    <property type="protein sequence ID" value="KAA0176793.1"/>
    <property type="molecule type" value="Genomic_DNA"/>
</dbReference>
<dbReference type="SUPFAM" id="SSF50978">
    <property type="entry name" value="WD40 repeat-like"/>
    <property type="match status" value="1"/>
</dbReference>
<dbReference type="Pfam" id="PF00400">
    <property type="entry name" value="WD40"/>
    <property type="match status" value="6"/>
</dbReference>
<dbReference type="PRINTS" id="PR00320">
    <property type="entry name" value="GPROTEINBRPT"/>
</dbReference>
<dbReference type="PROSITE" id="PS50294">
    <property type="entry name" value="WD_REPEATS_REGION"/>
    <property type="match status" value="6"/>
</dbReference>
<proteinExistence type="predicted"/>
<sequence>MAAAAASKARHGADAREFDDAASDDGFQYEEVDVDALVSEALGPSADGALDDIDRMLVEVERDGAAGDVSAGPPRAAQPPGPEGSGDGGESFGHSASGAALPGAGAPSVETRPTVIDDFVRNFLIRAGLLRSLESFNREWFEMKARGKLRPEDATPVPDVYLRNQGLEDVVTRLRVELKHAEEVASRARSTWDQFRKERDFHRMHHKRVVQEKTKLLIDLKRLKRHYEAYEPTIEELKAKYESAMKEKMLMRLERDRSVAKLRSLEQQVRALQAAAEEASAGGGRGASAATGTRSGSRRRGGGPGASAVGARMPAEDAVNPHLSTVVDPPPMAEFVHGPTVEGHEDTVSALAAHPTRPIVASASDDGTWRMWEVPSGKLIMTGAGHGDWVADVAFHPHGTHLASAAGDGRIMVWDFAAKGRAAVMSDHTQVAWGVDFHYTGDFVASCSMDQTAKVWDVGTGKCRQTLRGHVDSINAVHFQPFSSNLVTGSGDKTLSLWDARSAHQIHMFVGHSNAVNDASFSLRGDTIASCDADGVVKLWDLRMVAERASYDLGEAAVNKVAWDASSSIVTAACDDKMVHVINVSEARVLGAMRGHEDHVQACVFDGTGKFLVSAGSDKTIRVWGRDSDLSGKSEGEGDE</sequence>
<dbReference type="Gene3D" id="2.130.10.10">
    <property type="entry name" value="YVTN repeat-like/Quinoprotein amine dehydrogenase"/>
    <property type="match status" value="3"/>
</dbReference>
<feature type="repeat" description="WD" evidence="3">
    <location>
        <begin position="509"/>
        <end position="543"/>
    </location>
</feature>
<keyword evidence="2" id="KW-0677">Repeat</keyword>
<dbReference type="InterPro" id="IPR036322">
    <property type="entry name" value="WD40_repeat_dom_sf"/>
</dbReference>
<comment type="caution">
    <text evidence="5">The sequence shown here is derived from an EMBL/GenBank/DDBJ whole genome shotgun (WGS) entry which is preliminary data.</text>
</comment>
<feature type="repeat" description="WD" evidence="3">
    <location>
        <begin position="593"/>
        <end position="624"/>
    </location>
</feature>
<feature type="region of interest" description="Disordered" evidence="4">
    <location>
        <begin position="65"/>
        <end position="110"/>
    </location>
</feature>
<feature type="repeat" description="WD" evidence="3">
    <location>
        <begin position="467"/>
        <end position="508"/>
    </location>
</feature>
<dbReference type="InterPro" id="IPR020472">
    <property type="entry name" value="WD40_PAC1"/>
</dbReference>
<evidence type="ECO:0000256" key="2">
    <source>
        <dbReference type="ARBA" id="ARBA00022737"/>
    </source>
</evidence>
<evidence type="ECO:0000313" key="5">
    <source>
        <dbReference type="EMBL" id="KAA0176793.1"/>
    </source>
</evidence>
<feature type="repeat" description="WD" evidence="3">
    <location>
        <begin position="341"/>
        <end position="382"/>
    </location>
</feature>
<organism evidence="5 6">
    <name type="scientific">Cafeteria roenbergensis</name>
    <name type="common">Marine flagellate</name>
    <dbReference type="NCBI Taxonomy" id="33653"/>
    <lineage>
        <taxon>Eukaryota</taxon>
        <taxon>Sar</taxon>
        <taxon>Stramenopiles</taxon>
        <taxon>Bigyra</taxon>
        <taxon>Opalozoa</taxon>
        <taxon>Bicosoecida</taxon>
        <taxon>Cafeteriaceae</taxon>
        <taxon>Cafeteria</taxon>
    </lineage>
</organism>
<dbReference type="SMART" id="SM00320">
    <property type="entry name" value="WD40"/>
    <property type="match status" value="7"/>
</dbReference>
<dbReference type="OrthoDB" id="538223at2759"/>
<protein>
    <submittedName>
        <fullName evidence="5">Uncharacterized protein</fullName>
    </submittedName>
</protein>
<dbReference type="InterPro" id="IPR001680">
    <property type="entry name" value="WD40_rpt"/>
</dbReference>
<feature type="repeat" description="WD" evidence="3">
    <location>
        <begin position="383"/>
        <end position="415"/>
    </location>
</feature>
<name>A0A5A8EFY4_CAFRO</name>
<dbReference type="Proteomes" id="UP000322899">
    <property type="component" value="Unassembled WGS sequence"/>
</dbReference>
<dbReference type="InterPro" id="IPR050995">
    <property type="entry name" value="WD-F-box_domain-protein"/>
</dbReference>
<feature type="region of interest" description="Disordered" evidence="4">
    <location>
        <begin position="1"/>
        <end position="26"/>
    </location>
</feature>
<keyword evidence="1 3" id="KW-0853">WD repeat</keyword>
<evidence type="ECO:0000256" key="4">
    <source>
        <dbReference type="SAM" id="MobiDB-lite"/>
    </source>
</evidence>
<evidence type="ECO:0000256" key="1">
    <source>
        <dbReference type="ARBA" id="ARBA00022574"/>
    </source>
</evidence>
<feature type="region of interest" description="Disordered" evidence="4">
    <location>
        <begin position="276"/>
        <end position="310"/>
    </location>
</feature>